<feature type="compositionally biased region" description="Basic and acidic residues" evidence="2">
    <location>
        <begin position="1135"/>
        <end position="1149"/>
    </location>
</feature>
<feature type="region of interest" description="Disordered" evidence="2">
    <location>
        <begin position="685"/>
        <end position="743"/>
    </location>
</feature>
<feature type="region of interest" description="Disordered" evidence="2">
    <location>
        <begin position="2227"/>
        <end position="2256"/>
    </location>
</feature>
<feature type="compositionally biased region" description="Polar residues" evidence="2">
    <location>
        <begin position="3130"/>
        <end position="3141"/>
    </location>
</feature>
<feature type="compositionally biased region" description="Polar residues" evidence="2">
    <location>
        <begin position="54"/>
        <end position="63"/>
    </location>
</feature>
<feature type="region of interest" description="Disordered" evidence="2">
    <location>
        <begin position="3124"/>
        <end position="3143"/>
    </location>
</feature>
<dbReference type="Proteomes" id="UP000625711">
    <property type="component" value="Unassembled WGS sequence"/>
</dbReference>
<feature type="compositionally biased region" description="Basic and acidic residues" evidence="2">
    <location>
        <begin position="1880"/>
        <end position="1916"/>
    </location>
</feature>
<accession>A0A834HW72</accession>
<feature type="region of interest" description="Disordered" evidence="2">
    <location>
        <begin position="30"/>
        <end position="68"/>
    </location>
</feature>
<feature type="region of interest" description="Disordered" evidence="2">
    <location>
        <begin position="1354"/>
        <end position="1402"/>
    </location>
</feature>
<feature type="compositionally biased region" description="Basic and acidic residues" evidence="2">
    <location>
        <begin position="697"/>
        <end position="708"/>
    </location>
</feature>
<protein>
    <submittedName>
        <fullName evidence="3">Uncharacterized protein</fullName>
    </submittedName>
</protein>
<feature type="compositionally biased region" description="Polar residues" evidence="2">
    <location>
        <begin position="2424"/>
        <end position="2434"/>
    </location>
</feature>
<feature type="compositionally biased region" description="Basic and acidic residues" evidence="2">
    <location>
        <begin position="2082"/>
        <end position="2093"/>
    </location>
</feature>
<feature type="region of interest" description="Disordered" evidence="2">
    <location>
        <begin position="517"/>
        <end position="537"/>
    </location>
</feature>
<feature type="region of interest" description="Disordered" evidence="2">
    <location>
        <begin position="1754"/>
        <end position="1794"/>
    </location>
</feature>
<feature type="coiled-coil region" evidence="1">
    <location>
        <begin position="2984"/>
        <end position="3014"/>
    </location>
</feature>
<evidence type="ECO:0000313" key="3">
    <source>
        <dbReference type="EMBL" id="KAF7267381.1"/>
    </source>
</evidence>
<feature type="region of interest" description="Disordered" evidence="2">
    <location>
        <begin position="2399"/>
        <end position="2442"/>
    </location>
</feature>
<feature type="region of interest" description="Disordered" evidence="2">
    <location>
        <begin position="1825"/>
        <end position="2107"/>
    </location>
</feature>
<dbReference type="OrthoDB" id="6784891at2759"/>
<feature type="compositionally biased region" description="Basic residues" evidence="2">
    <location>
        <begin position="2409"/>
        <end position="2423"/>
    </location>
</feature>
<feature type="compositionally biased region" description="Low complexity" evidence="2">
    <location>
        <begin position="31"/>
        <end position="42"/>
    </location>
</feature>
<keyword evidence="4" id="KW-1185">Reference proteome</keyword>
<feature type="compositionally biased region" description="Polar residues" evidence="2">
    <location>
        <begin position="1017"/>
        <end position="1037"/>
    </location>
</feature>
<proteinExistence type="predicted"/>
<feature type="compositionally biased region" description="Polar residues" evidence="2">
    <location>
        <begin position="3080"/>
        <end position="3097"/>
    </location>
</feature>
<feature type="compositionally biased region" description="Basic and acidic residues" evidence="2">
    <location>
        <begin position="1354"/>
        <end position="1364"/>
    </location>
</feature>
<reference evidence="3" key="1">
    <citation type="submission" date="2020-08" db="EMBL/GenBank/DDBJ databases">
        <title>Genome sequencing and assembly of the red palm weevil Rhynchophorus ferrugineus.</title>
        <authorList>
            <person name="Dias G.B."/>
            <person name="Bergman C.M."/>
            <person name="Manee M."/>
        </authorList>
    </citation>
    <scope>NUCLEOTIDE SEQUENCE</scope>
    <source>
        <strain evidence="3">AA-2017</strain>
        <tissue evidence="3">Whole larva</tissue>
    </source>
</reference>
<feature type="compositionally biased region" description="Basic and acidic residues" evidence="2">
    <location>
        <begin position="2047"/>
        <end position="2068"/>
    </location>
</feature>
<feature type="compositionally biased region" description="Polar residues" evidence="2">
    <location>
        <begin position="1860"/>
        <end position="1879"/>
    </location>
</feature>
<feature type="compositionally biased region" description="Basic and acidic residues" evidence="2">
    <location>
        <begin position="2025"/>
        <end position="2036"/>
    </location>
</feature>
<feature type="compositionally biased region" description="Basic and acidic residues" evidence="2">
    <location>
        <begin position="1843"/>
        <end position="1854"/>
    </location>
</feature>
<feature type="compositionally biased region" description="Basic and acidic residues" evidence="2">
    <location>
        <begin position="1924"/>
        <end position="1947"/>
    </location>
</feature>
<evidence type="ECO:0000256" key="2">
    <source>
        <dbReference type="SAM" id="MobiDB-lite"/>
    </source>
</evidence>
<feature type="compositionally biased region" description="Basic and acidic residues" evidence="2">
    <location>
        <begin position="1772"/>
        <end position="1794"/>
    </location>
</feature>
<keyword evidence="1" id="KW-0175">Coiled coil</keyword>
<feature type="region of interest" description="Disordered" evidence="2">
    <location>
        <begin position="1135"/>
        <end position="1166"/>
    </location>
</feature>
<feature type="region of interest" description="Disordered" evidence="2">
    <location>
        <begin position="1011"/>
        <end position="1037"/>
    </location>
</feature>
<feature type="compositionally biased region" description="Basic and acidic residues" evidence="2">
    <location>
        <begin position="1960"/>
        <end position="1981"/>
    </location>
</feature>
<feature type="compositionally biased region" description="Polar residues" evidence="2">
    <location>
        <begin position="2399"/>
        <end position="2408"/>
    </location>
</feature>
<feature type="coiled-coil region" evidence="1">
    <location>
        <begin position="449"/>
        <end position="493"/>
    </location>
</feature>
<dbReference type="EMBL" id="JAACXV010014432">
    <property type="protein sequence ID" value="KAF7267381.1"/>
    <property type="molecule type" value="Genomic_DNA"/>
</dbReference>
<evidence type="ECO:0000256" key="1">
    <source>
        <dbReference type="SAM" id="Coils"/>
    </source>
</evidence>
<feature type="region of interest" description="Disordered" evidence="2">
    <location>
        <begin position="3069"/>
        <end position="3108"/>
    </location>
</feature>
<feature type="compositionally biased region" description="Basic and acidic residues" evidence="2">
    <location>
        <begin position="2792"/>
        <end position="2807"/>
    </location>
</feature>
<comment type="caution">
    <text evidence="3">The sequence shown here is derived from an EMBL/GenBank/DDBJ whole genome shotgun (WGS) entry which is preliminary data.</text>
</comment>
<feature type="region of interest" description="Disordered" evidence="2">
    <location>
        <begin position="1609"/>
        <end position="1630"/>
    </location>
</feature>
<sequence length="3224" mass="368820">MYKFVCAHLPKSRCVTNKCKKIPEKNKFQISNAHSSSSAPSHDCCEDAEEINEGENSPESTHQLKGPDKLRHLVFPTNLLRIKGNKLIQNSKLREQNHTFYASLIVDPPVPSISKKYFHVYSISWLPKRFYTPCNRQMTKEEMQNYKNAMEQIESIQKQRTGLTKIKTLSAHKVNSVSDTWLKKKKRQTSKTEITYPTHTIKHNLTLNRRYRIREGSVESKLKFFEDEFVKRKQIQAQAMKYPRYKPIVYPKNNKEVKNKSLTKLSNRAGRSEMLDVLEEPITKPTEILGDNENSAGESSIKSHPIIENASNEIKMKLKTKFVQLLLKPAKKLNAKDNTENMESENNYNNISGQRTNRSEDIDEVEQSSNFQEEKIQSHPISLPAKEEASPFIYPKRIYVDTSNVYEIDKVCVVEKSDRNNQGATGYTFDQSDAKKDLPHLNVAGDYTLGKVNRSFEQLEKEIEKLSQIITRLQDLERKIELSSRKLDKQKDYEETISNKIDELSKQRDIIIQELKQIPNQDTNSDEQSKSRKTHIKENIKCSTEPSKVSKGKLTEPNMHVTKYKQDDNSLMKNKENVEKLSPQNEKVTHPNKTIKLLDESEKLTDPKNASKQFGNFNSKHSVVRRATANKKALKNHKKSIIELNLNASQHKRKKVLKKQSFEAPYKVPLNENDYKNRMEEENDCLKNKRKPFGKSGSDRNLKPDQKNELNPVKKSVQDSITIQTEPKRKEPSGGLDIIVPSKSESNILNHPIKMKQEFKTSKSIKESEYSDRTIKQESRPQSHSVIKRSTSFDEVPIDSANIVKKENLSQEKISYKDTFASSFAQMHVKKYWFQNQSINKKALNMEIEQNKSINALKKFLNTKTELGKSTLGNSGDNKLVTLNDSDNANYAKRNPFNFEFLNNEAQRLKNIPSGPSKTNDEMNQAKSNDQKILLLKPDNNITNQESLGDLKCTTANYNQNIFISMTNDAVTKKHSKTNLESTSVNKNQNIVEPKVDNINNKGKNLIDSKATKAHSTKGSTDQKQISGQSSGDQASQTTIPEIKCIMQYNPTNDQLTLNIPDAGKALPIKKSVIHEDKTKEKSSDSNAPVLKDITIKDINEAILKEYFTEKLLPGTLESIYLPKHQLVIYEREYKEDSNDDKSAEMDKSPKKHNLPNLSDQKNDTNKENAIENVCSVKSADLLIENNCNNPKEEKNMHLETKPLQTDIVPNPEVEHKSDLKMNGNLVKESVKNAVIEKRKDPDDEFDIVVSNKMQTINKAVVKEEVKSSEISKNDIVPLNVTIQTEKKERPKSAIQVGYSKKTKKTDFKGKKLNENLEIQKGDKSKTDATLENKTKNHPLQASSASLTFMHNKEHNPEKKECKTKIGSLKTDPKTPSLEEPKAANTNLQLQNTKPDPANNVTENKPEINVANKIRVSPQQGPPNGSLKYVYQTGNDLKQKEVIRPEMADLRNKEKDGVKGSIILTRIRETSSSEPQNLKENNSDINLGNKIRAPPPQAPPRSDKEKKDKPKGKKDIVLPPKIRNVDSQLPENISRSQNNKNVAKTVEKVEENIDARKIRENEVVVANKITKTNLEDYTRNQGIPKIVKINGMSPSGYVSKNALKAFPARQQKSDSRKMTNTNISEEKNKNNNILNNQKISIETSDIKNNSINQKIIMKQSTPLSTDQVEKLNIQSRCLLKQSLKGNQSSVKLNQKEDKEIKKTVSSNYKKENINRPFSAVTKKEFGERTSTEQKIVNINEDKIKIKERPISSQAAIKSGIQGRASSVNSRSTTKEKENQNNRFGENTHNEQKLNNMHEDKTKIKGIPISSQAAVKSGWATSLNSRNAAEDKVTKNNKNNLNEQKMDNIPEDKTKIKGRPISSQTASKSGVTGWTSSLTSRTDEKETKNNKHQEPTRDTKNSVKAGDKYQDSPRIIKVDLPTLKDSFDEKTPSCNAKESEKIDSENKQTSENGSESVLTPKKKETNPVKKEAKKVSTAEKTGRPTSCPPMKPQAANYCSGATKRSDYVNSKKKNEEKNNKMTKRQRTSDGLRSKEENPTVVTFVLPNLEDRQNEDMTNIDKSKNEKSIEKQANGKKMFAASKCEAKDIKEKNNSKEFPNQSPQHTKSIVKITLPKLDLYSDETKPDVKTKADGVSKPPVHETHLLSQKKLLEDQKDKLIPTVKMSTISYEKLYDKDIRRRGSFTLEQKKLRTYTTTNNLMNRSNPSAIFKILPESEIMILKKAEYSSTKKDGENSKIPSKEEENHKERKVKESNEESKIAVEMSTGNKQGTIQTNSTLKITNLDDPEESDVGYIFRQKKTCINLKAEIVTIYDKESSQKIRDEYKLKQFNRKLIPIGAKPIFSDFNNKHFLKMRNTFFQKLVETPQKSQPEKVVENIEDSKNSKQEIGELLMQEVQKLFNGTSSNDNKGQSKKSSLKNATKNKRQQNTNEKQTGIETKFMSEEETKLEKNKIPLEKRPVLAQISANNIKSYEGLKKEAIVTQKLPPKIKLDVAGEIGKQLIKKTKSLHGSETKKDIINERKIDKPQTVKNKIIDNDSEVRLRSDTLTDNIKKVEDVLKKSGFLQTGVKKKEKTQMTRAGNDTGGNENMNVLDVQNNTVNENRRKNDDEIKKLYKEELKNMKIRSQKEANIGKLKINSKANQIEKLNSAAKHILKQEEEKRLDEMLKGNRRQTIYQKDAKVISPSVGKAILEQNIEKQESINKESLKQYDKEQLMSRAEYLQWRKTLKSKDLKSTSYIESKNSWAVLDTGNNYLNAKETASLIIENIKHKKEKTLILNNYEVINKNIKREKLETKPKYNSDLNRQKNKDQQNSMKNLSEHDVNEKIKNVTIKDQQIPNVRDAPQPEVKYSIDLKCPKRKSYNLTENDQSEKQRSTHFTKTKEVLHKTSFSKLILPLKKLSDEMKKDSDINDCGNMLEKSVSNEIKAVSKANRWSKRKRSRNPLTKYAHLRISYITMKRPRNNSDNFLPTTKKKQTETREISEERKKEIVKMRYEILRRLNEKFEKENSNVNQINKNILTPEVVPYKFDNDDVKFNKSSNIEYRTKPGRIRKIAMKPRIKIGFQYSVYSRNKEVKSTKDKGPSGTSTVRPKNNKGGSNDIGNRRKYSTMVDTDNKECEDVCKVADSNNRDQTDANQDTNGYNDKSQGDDIECIAIEKDFDITEVVPQAFECASEELEENRQNDLYYRYHQLSFYDLHTYLRNWRTSVADIKEENQSTKNDCNFDEVD</sequence>
<gene>
    <name evidence="3" type="ORF">GWI33_019389</name>
</gene>
<feature type="compositionally biased region" description="Basic and acidic residues" evidence="2">
    <location>
        <begin position="3069"/>
        <end position="3078"/>
    </location>
</feature>
<feature type="compositionally biased region" description="Basic and acidic residues" evidence="2">
    <location>
        <begin position="1371"/>
        <end position="1382"/>
    </location>
</feature>
<name>A0A834HW72_RHYFE</name>
<organism evidence="3 4">
    <name type="scientific">Rhynchophorus ferrugineus</name>
    <name type="common">Red palm weevil</name>
    <name type="synonym">Curculio ferrugineus</name>
    <dbReference type="NCBI Taxonomy" id="354439"/>
    <lineage>
        <taxon>Eukaryota</taxon>
        <taxon>Metazoa</taxon>
        <taxon>Ecdysozoa</taxon>
        <taxon>Arthropoda</taxon>
        <taxon>Hexapoda</taxon>
        <taxon>Insecta</taxon>
        <taxon>Pterygota</taxon>
        <taxon>Neoptera</taxon>
        <taxon>Endopterygota</taxon>
        <taxon>Coleoptera</taxon>
        <taxon>Polyphaga</taxon>
        <taxon>Cucujiformia</taxon>
        <taxon>Curculionidae</taxon>
        <taxon>Dryophthorinae</taxon>
        <taxon>Rhynchophorus</taxon>
    </lineage>
</organism>
<feature type="compositionally biased region" description="Polar residues" evidence="2">
    <location>
        <begin position="2094"/>
        <end position="2105"/>
    </location>
</feature>
<feature type="region of interest" description="Disordered" evidence="2">
    <location>
        <begin position="1466"/>
        <end position="1519"/>
    </location>
</feature>
<feature type="compositionally biased region" description="Polar residues" evidence="2">
    <location>
        <begin position="344"/>
        <end position="356"/>
    </location>
</feature>
<feature type="region of interest" description="Disordered" evidence="2">
    <location>
        <begin position="2958"/>
        <end position="2977"/>
    </location>
</feature>
<feature type="compositionally biased region" description="Basic and acidic residues" evidence="2">
    <location>
        <begin position="1501"/>
        <end position="1516"/>
    </location>
</feature>
<feature type="compositionally biased region" description="Polar residues" evidence="2">
    <location>
        <begin position="1472"/>
        <end position="1486"/>
    </location>
</feature>
<feature type="region of interest" description="Disordered" evidence="2">
    <location>
        <begin position="2792"/>
        <end position="2821"/>
    </location>
</feature>
<feature type="region of interest" description="Disordered" evidence="2">
    <location>
        <begin position="339"/>
        <end position="360"/>
    </location>
</feature>
<feature type="compositionally biased region" description="Polar residues" evidence="2">
    <location>
        <begin position="1384"/>
        <end position="1402"/>
    </location>
</feature>
<evidence type="ECO:0000313" key="4">
    <source>
        <dbReference type="Proteomes" id="UP000625711"/>
    </source>
</evidence>